<dbReference type="Gene3D" id="2.60.120.330">
    <property type="entry name" value="B-lactam Antibiotic, Isopenicillin N Synthase, Chain"/>
    <property type="match status" value="1"/>
</dbReference>
<dbReference type="Pfam" id="PF03171">
    <property type="entry name" value="2OG-FeII_Oxy"/>
    <property type="match status" value="1"/>
</dbReference>
<evidence type="ECO:0000256" key="3">
    <source>
        <dbReference type="ARBA" id="ARBA00023004"/>
    </source>
</evidence>
<dbReference type="OMA" id="DGENWAH"/>
<dbReference type="EMBL" id="CM035407">
    <property type="protein sequence ID" value="KAH7444034.1"/>
    <property type="molecule type" value="Genomic_DNA"/>
</dbReference>
<dbReference type="InterPro" id="IPR026992">
    <property type="entry name" value="DIOX_N"/>
</dbReference>
<gene>
    <name evidence="6" type="ORF">KP509_02G061400</name>
</gene>
<keyword evidence="2 4" id="KW-0479">Metal-binding</keyword>
<evidence type="ECO:0000256" key="4">
    <source>
        <dbReference type="RuleBase" id="RU003682"/>
    </source>
</evidence>
<keyword evidence="7" id="KW-1185">Reference proteome</keyword>
<keyword evidence="4" id="KW-0560">Oxidoreductase</keyword>
<evidence type="ECO:0000313" key="6">
    <source>
        <dbReference type="EMBL" id="KAH7444034.1"/>
    </source>
</evidence>
<name>A0A8T2VDH1_CERRI</name>
<dbReference type="InterPro" id="IPR050295">
    <property type="entry name" value="Plant_2OG-oxidoreductases"/>
</dbReference>
<sequence>METIVGIKQLVDEGLREVPPLYIRPPDERPTITGSFSMSTEGIDGLPQHLCIPIFDLSPLSYDEEHPAREHLIRDLGRACEEWGFFQVINHGINSSVIQNLRRAAAKFFEQPAEERMRLHSQSFRAPVSYSTSFNPSMERVREWRDTLFFNRFPGFCDGFKEAPAICRKEVQDYINEVEKLARTLYKMIFQSLGLENKYINTDVPDIPRTLMGINYYPPCPNPSLTLGLGSHSDVSCLTVLHPDSEVLGLEINHKGTWVPVLPVDASAFVINLADQVEILTNGKYRSIEHRVLTNGEKARMSIACFFGPLEETVVAPLPVLIDGNNPPKYRATLFKDYNRNFASSRLQPNRGTLDFARI</sequence>
<dbReference type="PROSITE" id="PS51471">
    <property type="entry name" value="FE2OG_OXY"/>
    <property type="match status" value="1"/>
</dbReference>
<comment type="caution">
    <text evidence="6">The sequence shown here is derived from an EMBL/GenBank/DDBJ whole genome shotgun (WGS) entry which is preliminary data.</text>
</comment>
<dbReference type="GO" id="GO:0046872">
    <property type="term" value="F:metal ion binding"/>
    <property type="evidence" value="ECO:0007669"/>
    <property type="project" value="UniProtKB-KW"/>
</dbReference>
<comment type="similarity">
    <text evidence="1 4">Belongs to the iron/ascorbate-dependent oxidoreductase family.</text>
</comment>
<dbReference type="OrthoDB" id="288590at2759"/>
<dbReference type="InterPro" id="IPR027443">
    <property type="entry name" value="IPNS-like_sf"/>
</dbReference>
<dbReference type="Proteomes" id="UP000825935">
    <property type="component" value="Chromosome 2"/>
</dbReference>
<protein>
    <recommendedName>
        <fullName evidence="5">Fe2OG dioxygenase domain-containing protein</fullName>
    </recommendedName>
</protein>
<dbReference type="Pfam" id="PF14226">
    <property type="entry name" value="DIOX_N"/>
    <property type="match status" value="1"/>
</dbReference>
<reference evidence="6" key="1">
    <citation type="submission" date="2021-08" db="EMBL/GenBank/DDBJ databases">
        <title>WGS assembly of Ceratopteris richardii.</title>
        <authorList>
            <person name="Marchant D.B."/>
            <person name="Chen G."/>
            <person name="Jenkins J."/>
            <person name="Shu S."/>
            <person name="Leebens-Mack J."/>
            <person name="Grimwood J."/>
            <person name="Schmutz J."/>
            <person name="Soltis P."/>
            <person name="Soltis D."/>
            <person name="Chen Z.-H."/>
        </authorList>
    </citation>
    <scope>NUCLEOTIDE SEQUENCE</scope>
    <source>
        <strain evidence="6">Whitten #5841</strain>
        <tissue evidence="6">Leaf</tissue>
    </source>
</reference>
<dbReference type="AlphaFoldDB" id="A0A8T2VDH1"/>
<keyword evidence="3 4" id="KW-0408">Iron</keyword>
<dbReference type="SUPFAM" id="SSF51197">
    <property type="entry name" value="Clavaminate synthase-like"/>
    <property type="match status" value="1"/>
</dbReference>
<dbReference type="InterPro" id="IPR005123">
    <property type="entry name" value="Oxoglu/Fe-dep_dioxygenase_dom"/>
</dbReference>
<dbReference type="FunFam" id="2.60.120.330:FF:000079">
    <property type="entry name" value="Protein SRG1"/>
    <property type="match status" value="1"/>
</dbReference>
<evidence type="ECO:0000256" key="1">
    <source>
        <dbReference type="ARBA" id="ARBA00008056"/>
    </source>
</evidence>
<proteinExistence type="inferred from homology"/>
<evidence type="ECO:0000256" key="2">
    <source>
        <dbReference type="ARBA" id="ARBA00022723"/>
    </source>
</evidence>
<dbReference type="GO" id="GO:0016491">
    <property type="term" value="F:oxidoreductase activity"/>
    <property type="evidence" value="ECO:0007669"/>
    <property type="project" value="UniProtKB-KW"/>
</dbReference>
<evidence type="ECO:0000313" key="7">
    <source>
        <dbReference type="Proteomes" id="UP000825935"/>
    </source>
</evidence>
<organism evidence="6 7">
    <name type="scientific">Ceratopteris richardii</name>
    <name type="common">Triangle waterfern</name>
    <dbReference type="NCBI Taxonomy" id="49495"/>
    <lineage>
        <taxon>Eukaryota</taxon>
        <taxon>Viridiplantae</taxon>
        <taxon>Streptophyta</taxon>
        <taxon>Embryophyta</taxon>
        <taxon>Tracheophyta</taxon>
        <taxon>Polypodiopsida</taxon>
        <taxon>Polypodiidae</taxon>
        <taxon>Polypodiales</taxon>
        <taxon>Pteridineae</taxon>
        <taxon>Pteridaceae</taxon>
        <taxon>Parkerioideae</taxon>
        <taxon>Ceratopteris</taxon>
    </lineage>
</organism>
<accession>A0A8T2VDH1</accession>
<dbReference type="InterPro" id="IPR044861">
    <property type="entry name" value="IPNS-like_FE2OG_OXY"/>
</dbReference>
<evidence type="ECO:0000259" key="5">
    <source>
        <dbReference type="PROSITE" id="PS51471"/>
    </source>
</evidence>
<dbReference type="PANTHER" id="PTHR47991">
    <property type="entry name" value="OXOGLUTARATE/IRON-DEPENDENT DIOXYGENASE"/>
    <property type="match status" value="1"/>
</dbReference>
<feature type="domain" description="Fe2OG dioxygenase" evidence="5">
    <location>
        <begin position="206"/>
        <end position="309"/>
    </location>
</feature>